<protein>
    <recommendedName>
        <fullName evidence="7">DUF632 domain-containing protein</fullName>
    </recommendedName>
</protein>
<evidence type="ECO:0008006" key="7">
    <source>
        <dbReference type="Google" id="ProtNLM"/>
    </source>
</evidence>
<feature type="domain" description="DUF630" evidence="3">
    <location>
        <begin position="1"/>
        <end position="59"/>
    </location>
</feature>
<dbReference type="EMBL" id="JAMFTS010000005">
    <property type="protein sequence ID" value="KAJ4751612.1"/>
    <property type="molecule type" value="Genomic_DNA"/>
</dbReference>
<evidence type="ECO:0000256" key="1">
    <source>
        <dbReference type="SAM" id="MobiDB-lite"/>
    </source>
</evidence>
<dbReference type="Proteomes" id="UP001140206">
    <property type="component" value="Chromosome 5"/>
</dbReference>
<dbReference type="EMBL" id="JAMFTS010000002">
    <property type="protein sequence ID" value="KAJ4795433.1"/>
    <property type="molecule type" value="Genomic_DNA"/>
</dbReference>
<evidence type="ECO:0000313" key="5">
    <source>
        <dbReference type="EMBL" id="KAJ4795433.1"/>
    </source>
</evidence>
<proteinExistence type="predicted"/>
<feature type="domain" description="DUF632" evidence="2">
    <location>
        <begin position="218"/>
        <end position="587"/>
    </location>
</feature>
<dbReference type="InterPro" id="IPR006868">
    <property type="entry name" value="DUF630"/>
</dbReference>
<dbReference type="Pfam" id="PF04782">
    <property type="entry name" value="DUF632"/>
    <property type="match status" value="1"/>
</dbReference>
<evidence type="ECO:0000313" key="4">
    <source>
        <dbReference type="EMBL" id="KAJ4751612.1"/>
    </source>
</evidence>
<evidence type="ECO:0000259" key="2">
    <source>
        <dbReference type="Pfam" id="PF04782"/>
    </source>
</evidence>
<reference evidence="5" key="1">
    <citation type="submission" date="2022-08" db="EMBL/GenBank/DDBJ databases">
        <authorList>
            <person name="Marques A."/>
        </authorList>
    </citation>
    <scope>NUCLEOTIDE SEQUENCE</scope>
    <source>
        <strain evidence="5">RhyPub2mFocal</strain>
        <tissue evidence="5">Leaves</tissue>
    </source>
</reference>
<dbReference type="AlphaFoldDB" id="A0AAV8FQ98"/>
<comment type="caution">
    <text evidence="5">The sequence shown here is derived from an EMBL/GenBank/DDBJ whole genome shotgun (WGS) entry which is preliminary data.</text>
</comment>
<dbReference type="PANTHER" id="PTHR21450:SF59">
    <property type="entry name" value="PROTEIN, PUTATIVE_ 48652-45869-RELATED"/>
    <property type="match status" value="1"/>
</dbReference>
<evidence type="ECO:0000313" key="6">
    <source>
        <dbReference type="Proteomes" id="UP001140206"/>
    </source>
</evidence>
<dbReference type="Proteomes" id="UP001140206">
    <property type="component" value="Chromosome 2"/>
</dbReference>
<organism evidence="5 6">
    <name type="scientific">Rhynchospora pubera</name>
    <dbReference type="NCBI Taxonomy" id="906938"/>
    <lineage>
        <taxon>Eukaryota</taxon>
        <taxon>Viridiplantae</taxon>
        <taxon>Streptophyta</taxon>
        <taxon>Embryophyta</taxon>
        <taxon>Tracheophyta</taxon>
        <taxon>Spermatophyta</taxon>
        <taxon>Magnoliopsida</taxon>
        <taxon>Liliopsida</taxon>
        <taxon>Poales</taxon>
        <taxon>Cyperaceae</taxon>
        <taxon>Cyperoideae</taxon>
        <taxon>Rhynchosporeae</taxon>
        <taxon>Rhynchospora</taxon>
    </lineage>
</organism>
<gene>
    <name evidence="5" type="ORF">LUZ62_046679</name>
    <name evidence="4" type="ORF">LUZ62_086017</name>
</gene>
<dbReference type="PANTHER" id="PTHR21450">
    <property type="entry name" value="PROTEIN ALTERED PHOSPHATE STARVATION RESPONSE 1"/>
    <property type="match status" value="1"/>
</dbReference>
<dbReference type="InterPro" id="IPR006867">
    <property type="entry name" value="DUF632"/>
</dbReference>
<name>A0AAV8FQ98_9POAL</name>
<feature type="region of interest" description="Disordered" evidence="1">
    <location>
        <begin position="625"/>
        <end position="645"/>
    </location>
</feature>
<dbReference type="Pfam" id="PF04783">
    <property type="entry name" value="DUF630"/>
    <property type="match status" value="1"/>
</dbReference>
<keyword evidence="6" id="KW-1185">Reference proteome</keyword>
<accession>A0AAV8FQ98</accession>
<feature type="region of interest" description="Disordered" evidence="1">
    <location>
        <begin position="530"/>
        <end position="551"/>
    </location>
</feature>
<feature type="compositionally biased region" description="Polar residues" evidence="1">
    <location>
        <begin position="97"/>
        <end position="110"/>
    </location>
</feature>
<evidence type="ECO:0000259" key="3">
    <source>
        <dbReference type="Pfam" id="PF04783"/>
    </source>
</evidence>
<sequence>MGCGPSKIYQEETVARCKQRKLFMREAVVARNGLAAAHSSYAVSLKNTGAALSDYAQGESAISDIHRAHHISAVTSSVRAAVNPPADTILPPPPPESSQNISQLQRSSSAPLVAVSKNKGKAPIDASIAEEENRDGVGLDESVPGSVPPGWMHGEPVPFSPLPVHESKGMETAEYLFQDTMHEYPYKSAPEANVIRPPPPPPPPPKMYWSKKGKIVSLLHVLNHLDDHFLKASASAHNVLKNLEAVRMHYHSNFADNRGTQKNIFSVLYQACFTYTWPSIYFLLVKSQFIMSMYRFMQRSMFSSYLSFKGYIDHSARVLNVITWNRSFRGTSETEEAKEDFDKDDWETHATVLDKMFAWEKKLYDEVKEVEIMKMAYNEKLASLNKKKKRGAGSGSIERTKSIASHLHTKYVVAMQTMESTLSEIDRLRDCQLYPKLVELVKGLWRMWKAMHEHHSKQLKAIASLRNFDITAMTKETSEQHHDRTTQLWEIVREWHAQFHRLTTYQKEYVHALTNWLKLNVIPIDTDVKKKPQHLEPGTPSQEPEASDEQQEPLAIEKLLLAWSACLEELQGEAAGSAIFSFSEVIHTIIMLQDDELKLKKNCEILRKELEKKRQQFEDWSRKYMERQYSRPETSGNTERPGPDPLAERQALVEGLEKRLKEEETKYRDQCKQVREKSLISLRINLPELFRLMSEFSLGSSIMYKELLDSTQPMDEDDQ</sequence>
<feature type="region of interest" description="Disordered" evidence="1">
    <location>
        <begin position="83"/>
        <end position="154"/>
    </location>
</feature>